<name>A0A5C8ZMK2_9ACTN</name>
<dbReference type="EMBL" id="VKAC01000001">
    <property type="protein sequence ID" value="TXR58216.1"/>
    <property type="molecule type" value="Genomic_DNA"/>
</dbReference>
<sequence length="433" mass="44885">MGPADESSSSSPAAASVAPLLRPEGWALLEALPPYAGPDTAMALGERLRAEGAEAQLVAAAMTQSRLRAKGAAKFGPFADGMLFTAEGLEQATRLQVAAHHAQRFRDAGCSRVADLGCGIGGDAMALASLGLGVLAVDRDEATAAVATVNLRHWPDAQVQRADVLDVISQLPELGGAGGPGRVDRVDGAWLDPARRTASGRRVLDPHHASPPWSAVLDVARRVPATGVKLAPGVPRDIAAGSGLPAEVQWVSVDGDVVEAACWFGPLARPGRAASALVLRSAERGGTATLVDDDDLPVPPAVASPEGVGTYLYDPDGAVVRSGLVGQVAALVGGSLLDPTIAYVTSERLVATPLARAFAVEEVWPFGLKALRTRLRDRGVGAVEVLKRGSAVDVEQLRRSLRLEGPRQATLVLTRVAGRQHVLLCRPAAATRA</sequence>
<dbReference type="GO" id="GO:0032259">
    <property type="term" value="P:methylation"/>
    <property type="evidence" value="ECO:0007669"/>
    <property type="project" value="UniProtKB-KW"/>
</dbReference>
<dbReference type="InterPro" id="IPR029063">
    <property type="entry name" value="SAM-dependent_MTases_sf"/>
</dbReference>
<feature type="domain" description="THUMP-like" evidence="1">
    <location>
        <begin position="355"/>
        <end position="427"/>
    </location>
</feature>
<organism evidence="2 3">
    <name type="scientific">Quadrisphaera setariae</name>
    <dbReference type="NCBI Taxonomy" id="2593304"/>
    <lineage>
        <taxon>Bacteria</taxon>
        <taxon>Bacillati</taxon>
        <taxon>Actinomycetota</taxon>
        <taxon>Actinomycetes</taxon>
        <taxon>Kineosporiales</taxon>
        <taxon>Kineosporiaceae</taxon>
        <taxon>Quadrisphaera</taxon>
    </lineage>
</organism>
<dbReference type="PANTHER" id="PTHR14741:SF32">
    <property type="entry name" value="TRIMETHYLGUANOSINE SYNTHASE"/>
    <property type="match status" value="1"/>
</dbReference>
<dbReference type="PANTHER" id="PTHR14741">
    <property type="entry name" value="S-ADENOSYLMETHIONINE-DEPENDENT METHYLTRANSFERASE RELATED"/>
    <property type="match status" value="1"/>
</dbReference>
<keyword evidence="2" id="KW-0489">Methyltransferase</keyword>
<evidence type="ECO:0000313" key="3">
    <source>
        <dbReference type="Proteomes" id="UP000321234"/>
    </source>
</evidence>
<dbReference type="SUPFAM" id="SSF53335">
    <property type="entry name" value="S-adenosyl-L-methionine-dependent methyltransferases"/>
    <property type="match status" value="1"/>
</dbReference>
<dbReference type="GO" id="GO:0008168">
    <property type="term" value="F:methyltransferase activity"/>
    <property type="evidence" value="ECO:0007669"/>
    <property type="project" value="UniProtKB-KW"/>
</dbReference>
<keyword evidence="3" id="KW-1185">Reference proteome</keyword>
<keyword evidence="2" id="KW-0808">Transferase</keyword>
<dbReference type="InterPro" id="IPR041497">
    <property type="entry name" value="Thump-like"/>
</dbReference>
<proteinExistence type="predicted"/>
<dbReference type="Proteomes" id="UP000321234">
    <property type="component" value="Unassembled WGS sequence"/>
</dbReference>
<dbReference type="CDD" id="cd02440">
    <property type="entry name" value="AdoMet_MTases"/>
    <property type="match status" value="1"/>
</dbReference>
<comment type="caution">
    <text evidence="2">The sequence shown here is derived from an EMBL/GenBank/DDBJ whole genome shotgun (WGS) entry which is preliminary data.</text>
</comment>
<dbReference type="Gene3D" id="3.40.50.150">
    <property type="entry name" value="Vaccinia Virus protein VP39"/>
    <property type="match status" value="1"/>
</dbReference>
<dbReference type="AlphaFoldDB" id="A0A5C8ZMK2"/>
<accession>A0A5C8ZMK2</accession>
<reference evidence="2 3" key="1">
    <citation type="submission" date="2019-07" db="EMBL/GenBank/DDBJ databases">
        <title>Quadrisphaera sp. strain DD2A genome sequencing and assembly.</title>
        <authorList>
            <person name="Kim I."/>
        </authorList>
    </citation>
    <scope>NUCLEOTIDE SEQUENCE [LARGE SCALE GENOMIC DNA]</scope>
    <source>
        <strain evidence="2 3">DD2A</strain>
    </source>
</reference>
<dbReference type="Pfam" id="PF18096">
    <property type="entry name" value="Thump_like"/>
    <property type="match status" value="1"/>
</dbReference>
<evidence type="ECO:0000313" key="2">
    <source>
        <dbReference type="EMBL" id="TXR58216.1"/>
    </source>
</evidence>
<dbReference type="OrthoDB" id="9810570at2"/>
<gene>
    <name evidence="2" type="ORF">FMM08_00835</name>
</gene>
<evidence type="ECO:0000259" key="1">
    <source>
        <dbReference type="Pfam" id="PF18096"/>
    </source>
</evidence>
<protein>
    <submittedName>
        <fullName evidence="2">Class I SAM-dependent methyltransferase</fullName>
    </submittedName>
</protein>